<dbReference type="Proteomes" id="UP000720189">
    <property type="component" value="Unassembled WGS sequence"/>
</dbReference>
<dbReference type="GeneID" id="70221443"/>
<keyword evidence="1" id="KW-0812">Transmembrane</keyword>
<dbReference type="RefSeq" id="XP_046054494.1">
    <property type="nucleotide sequence ID" value="XM_046191489.1"/>
</dbReference>
<reference evidence="2" key="1">
    <citation type="journal article" date="2021" name="Nat. Commun.">
        <title>Genetic determinants of endophytism in the Arabidopsis root mycobiome.</title>
        <authorList>
            <person name="Mesny F."/>
            <person name="Miyauchi S."/>
            <person name="Thiergart T."/>
            <person name="Pickel B."/>
            <person name="Atanasova L."/>
            <person name="Karlsson M."/>
            <person name="Huettel B."/>
            <person name="Barry K.W."/>
            <person name="Haridas S."/>
            <person name="Chen C."/>
            <person name="Bauer D."/>
            <person name="Andreopoulos W."/>
            <person name="Pangilinan J."/>
            <person name="LaButti K."/>
            <person name="Riley R."/>
            <person name="Lipzen A."/>
            <person name="Clum A."/>
            <person name="Drula E."/>
            <person name="Henrissat B."/>
            <person name="Kohler A."/>
            <person name="Grigoriev I.V."/>
            <person name="Martin F.M."/>
            <person name="Hacquard S."/>
        </authorList>
    </citation>
    <scope>NUCLEOTIDE SEQUENCE</scope>
    <source>
        <strain evidence="2">MPI-CAGE-AT-0023</strain>
    </source>
</reference>
<feature type="transmembrane region" description="Helical" evidence="1">
    <location>
        <begin position="20"/>
        <end position="43"/>
    </location>
</feature>
<gene>
    <name evidence="2" type="ORF">BKA55DRAFT_552993</name>
</gene>
<evidence type="ECO:0000256" key="1">
    <source>
        <dbReference type="SAM" id="Phobius"/>
    </source>
</evidence>
<name>A0A9P9KQJ4_FUSRE</name>
<keyword evidence="1" id="KW-1133">Transmembrane helix</keyword>
<proteinExistence type="predicted"/>
<protein>
    <submittedName>
        <fullName evidence="2">Uncharacterized protein</fullName>
    </submittedName>
</protein>
<dbReference type="AlphaFoldDB" id="A0A9P9KQJ4"/>
<evidence type="ECO:0000313" key="3">
    <source>
        <dbReference type="Proteomes" id="UP000720189"/>
    </source>
</evidence>
<keyword evidence="3" id="KW-1185">Reference proteome</keyword>
<evidence type="ECO:0000313" key="2">
    <source>
        <dbReference type="EMBL" id="KAH7266674.1"/>
    </source>
</evidence>
<accession>A0A9P9KQJ4</accession>
<keyword evidence="1" id="KW-0472">Membrane</keyword>
<sequence length="80" mass="8825">MSGEYARKTLPLLAKLSLKLLAGLVVCSMSLTVFPFTQLPLFVNGYTHHTLIRHSRTNNPLKSSMDAGINAYPLILILLV</sequence>
<comment type="caution">
    <text evidence="2">The sequence shown here is derived from an EMBL/GenBank/DDBJ whole genome shotgun (WGS) entry which is preliminary data.</text>
</comment>
<organism evidence="2 3">
    <name type="scientific">Fusarium redolens</name>
    <dbReference type="NCBI Taxonomy" id="48865"/>
    <lineage>
        <taxon>Eukaryota</taxon>
        <taxon>Fungi</taxon>
        <taxon>Dikarya</taxon>
        <taxon>Ascomycota</taxon>
        <taxon>Pezizomycotina</taxon>
        <taxon>Sordariomycetes</taxon>
        <taxon>Hypocreomycetidae</taxon>
        <taxon>Hypocreales</taxon>
        <taxon>Nectriaceae</taxon>
        <taxon>Fusarium</taxon>
        <taxon>Fusarium redolens species complex</taxon>
    </lineage>
</organism>
<dbReference type="EMBL" id="JAGMUX010000002">
    <property type="protein sequence ID" value="KAH7266674.1"/>
    <property type="molecule type" value="Genomic_DNA"/>
</dbReference>